<feature type="transmembrane region" description="Helical" evidence="7">
    <location>
        <begin position="464"/>
        <end position="482"/>
    </location>
</feature>
<feature type="domain" description="RCK C-terminal" evidence="8">
    <location>
        <begin position="318"/>
        <end position="402"/>
    </location>
</feature>
<keyword evidence="3 7" id="KW-0812">Transmembrane</keyword>
<evidence type="ECO:0000256" key="5">
    <source>
        <dbReference type="ARBA" id="ARBA00022989"/>
    </source>
</evidence>
<comment type="subcellular location">
    <subcellularLocation>
        <location evidence="1">Membrane</location>
        <topology evidence="1">Multi-pass membrane protein</topology>
    </subcellularLocation>
</comment>
<gene>
    <name evidence="9" type="ORF">GGP71_001922</name>
</gene>
<sequence>MASLLLAQTAPVFTLDMFVVLGLIAVVLVLFITEVIPIDMTALGVIVAVVLLEPWTGVGPTDGVAGFASPATITVLAMFVLSEGVRRTGVLRRIGNWIVDWAKGSFYKQYGALVGLSGTTAGVINNTPVVAMMIPMAINIARKTKMSPSKLLMPISFASMLGGMLTVIGTSTSILASDVSARLIGHPFSMFEFTALGALVLTTGIVYLMTVGHRLLPERIKPEEDLTDEFEMSGYLTEVVVTEASPLVGVAVRQALTALDLDIDVMQMRRDGEAFAAPLGPKQFRAGDVLLLRTSRDSLMELMQTQKLEPVVHTKITQDDVEIEREKEVLTEVVLLSDNPLLGETLRSIRFAQQYDALVLAIRRHGKLLYDEIDAMPLRGGDTLLVQASAPAVEQFERNRTFVVVQDEEETSFRSEKLPLALGIVGGVVGLAALEVMPILVSALGGVVAMVATGCVRPTEVYEAVDWSVIVLLAGLIPLGMAMERSGTAAYLAHGVTAVSEGIPAVALLLVFYVFTSLVTQLISNNASVILMIPMAVEAAQLTGADPFSFVLAVTFAASGALLTPIGYQTNLMVYGPGGYRFTDFLRMGAPLQVLLALVTCGGIWLLWGV</sequence>
<evidence type="ECO:0000256" key="4">
    <source>
        <dbReference type="ARBA" id="ARBA00022737"/>
    </source>
</evidence>
<dbReference type="PANTHER" id="PTHR43652:SF2">
    <property type="entry name" value="BASIC AMINO ACID ANTIPORTER YFCC-RELATED"/>
    <property type="match status" value="1"/>
</dbReference>
<dbReference type="InterPro" id="IPR006037">
    <property type="entry name" value="RCK_C"/>
</dbReference>
<evidence type="ECO:0000313" key="10">
    <source>
        <dbReference type="Proteomes" id="UP001155027"/>
    </source>
</evidence>
<dbReference type="PANTHER" id="PTHR43652">
    <property type="entry name" value="BASIC AMINO ACID ANTIPORTER YFCC-RELATED"/>
    <property type="match status" value="1"/>
</dbReference>
<protein>
    <submittedName>
        <fullName evidence="9">Di/tricarboxylate transporter</fullName>
    </submittedName>
</protein>
<keyword evidence="4" id="KW-0677">Repeat</keyword>
<dbReference type="Pfam" id="PF02080">
    <property type="entry name" value="TrkA_C"/>
    <property type="match status" value="1"/>
</dbReference>
<dbReference type="InterPro" id="IPR051679">
    <property type="entry name" value="DASS-Related_Transporters"/>
</dbReference>
<proteinExistence type="predicted"/>
<dbReference type="GO" id="GO:0005886">
    <property type="term" value="C:plasma membrane"/>
    <property type="evidence" value="ECO:0007669"/>
    <property type="project" value="TreeGrafter"/>
</dbReference>
<feature type="transmembrane region" description="Helical" evidence="7">
    <location>
        <begin position="40"/>
        <end position="58"/>
    </location>
</feature>
<dbReference type="PROSITE" id="PS51202">
    <property type="entry name" value="RCK_C"/>
    <property type="match status" value="2"/>
</dbReference>
<dbReference type="Proteomes" id="UP001155027">
    <property type="component" value="Unassembled WGS sequence"/>
</dbReference>
<feature type="domain" description="RCK C-terminal" evidence="8">
    <location>
        <begin position="224"/>
        <end position="308"/>
    </location>
</feature>
<feature type="transmembrane region" description="Helical" evidence="7">
    <location>
        <begin position="64"/>
        <end position="82"/>
    </location>
</feature>
<evidence type="ECO:0000259" key="8">
    <source>
        <dbReference type="PROSITE" id="PS51202"/>
    </source>
</evidence>
<dbReference type="AlphaFoldDB" id="A0A9X2Q057"/>
<feature type="transmembrane region" description="Helical" evidence="7">
    <location>
        <begin position="188"/>
        <end position="211"/>
    </location>
</feature>
<feature type="transmembrane region" description="Helical" evidence="7">
    <location>
        <begin position="420"/>
        <end position="452"/>
    </location>
</feature>
<comment type="caution">
    <text evidence="9">The sequence shown here is derived from an EMBL/GenBank/DDBJ whole genome shotgun (WGS) entry which is preliminary data.</text>
</comment>
<evidence type="ECO:0000256" key="6">
    <source>
        <dbReference type="ARBA" id="ARBA00023136"/>
    </source>
</evidence>
<feature type="transmembrane region" description="Helical" evidence="7">
    <location>
        <begin position="588"/>
        <end position="608"/>
    </location>
</feature>
<evidence type="ECO:0000256" key="3">
    <source>
        <dbReference type="ARBA" id="ARBA00022692"/>
    </source>
</evidence>
<reference evidence="9" key="1">
    <citation type="submission" date="2022-08" db="EMBL/GenBank/DDBJ databases">
        <title>Genomic Encyclopedia of Type Strains, Phase V (KMG-V): Genome sequencing to study the core and pangenomes of soil and plant-associated prokaryotes.</title>
        <authorList>
            <person name="Whitman W."/>
        </authorList>
    </citation>
    <scope>NUCLEOTIDE SEQUENCE</scope>
    <source>
        <strain evidence="9">0</strain>
    </source>
</reference>
<dbReference type="CDD" id="cd01115">
    <property type="entry name" value="SLC13_permease"/>
    <property type="match status" value="1"/>
</dbReference>
<organism evidence="9 10">
    <name type="scientific">Salinibacter ruber</name>
    <dbReference type="NCBI Taxonomy" id="146919"/>
    <lineage>
        <taxon>Bacteria</taxon>
        <taxon>Pseudomonadati</taxon>
        <taxon>Rhodothermota</taxon>
        <taxon>Rhodothermia</taxon>
        <taxon>Rhodothermales</taxon>
        <taxon>Salinibacteraceae</taxon>
        <taxon>Salinibacter</taxon>
    </lineage>
</organism>
<keyword evidence="2" id="KW-0813">Transport</keyword>
<name>A0A9X2Q057_9BACT</name>
<evidence type="ECO:0000313" key="9">
    <source>
        <dbReference type="EMBL" id="MCS3677994.1"/>
    </source>
</evidence>
<feature type="transmembrane region" description="Helical" evidence="7">
    <location>
        <begin position="549"/>
        <end position="568"/>
    </location>
</feature>
<evidence type="ECO:0000256" key="2">
    <source>
        <dbReference type="ARBA" id="ARBA00022448"/>
    </source>
</evidence>
<dbReference type="Pfam" id="PF03600">
    <property type="entry name" value="CitMHS"/>
    <property type="match status" value="1"/>
</dbReference>
<evidence type="ECO:0000256" key="1">
    <source>
        <dbReference type="ARBA" id="ARBA00004141"/>
    </source>
</evidence>
<keyword evidence="5 7" id="KW-1133">Transmembrane helix</keyword>
<dbReference type="GO" id="GO:0006813">
    <property type="term" value="P:potassium ion transport"/>
    <property type="evidence" value="ECO:0007669"/>
    <property type="project" value="InterPro"/>
</dbReference>
<feature type="transmembrane region" description="Helical" evidence="7">
    <location>
        <begin position="151"/>
        <end position="176"/>
    </location>
</feature>
<dbReference type="GO" id="GO:0008324">
    <property type="term" value="F:monoatomic cation transmembrane transporter activity"/>
    <property type="evidence" value="ECO:0007669"/>
    <property type="project" value="InterPro"/>
</dbReference>
<dbReference type="Gene3D" id="3.30.70.1450">
    <property type="entry name" value="Regulator of K+ conductance, C-terminal domain"/>
    <property type="match status" value="2"/>
</dbReference>
<keyword evidence="6 7" id="KW-0472">Membrane</keyword>
<accession>A0A9X2Q057</accession>
<feature type="transmembrane region" description="Helical" evidence="7">
    <location>
        <begin position="12"/>
        <end position="33"/>
    </location>
</feature>
<dbReference type="SUPFAM" id="SSF116726">
    <property type="entry name" value="TrkA C-terminal domain-like"/>
    <property type="match status" value="2"/>
</dbReference>
<dbReference type="InterPro" id="IPR004680">
    <property type="entry name" value="Cit_transptr-like_dom"/>
</dbReference>
<evidence type="ECO:0000256" key="7">
    <source>
        <dbReference type="SAM" id="Phobius"/>
    </source>
</evidence>
<dbReference type="EMBL" id="JANUAU010000005">
    <property type="protein sequence ID" value="MCS3677994.1"/>
    <property type="molecule type" value="Genomic_DNA"/>
</dbReference>
<dbReference type="InterPro" id="IPR036721">
    <property type="entry name" value="RCK_C_sf"/>
</dbReference>